<evidence type="ECO:0000256" key="1">
    <source>
        <dbReference type="PROSITE-ProRule" id="PRU00339"/>
    </source>
</evidence>
<dbReference type="Gene3D" id="1.25.40.10">
    <property type="entry name" value="Tetratricopeptide repeat domain"/>
    <property type="match status" value="1"/>
</dbReference>
<dbReference type="AlphaFoldDB" id="A0A818PNF4"/>
<dbReference type="InterPro" id="IPR011990">
    <property type="entry name" value="TPR-like_helical_dom_sf"/>
</dbReference>
<organism evidence="2 3">
    <name type="scientific">Rotaria socialis</name>
    <dbReference type="NCBI Taxonomy" id="392032"/>
    <lineage>
        <taxon>Eukaryota</taxon>
        <taxon>Metazoa</taxon>
        <taxon>Spiralia</taxon>
        <taxon>Gnathifera</taxon>
        <taxon>Rotifera</taxon>
        <taxon>Eurotatoria</taxon>
        <taxon>Bdelloidea</taxon>
        <taxon>Philodinida</taxon>
        <taxon>Philodinidae</taxon>
        <taxon>Rotaria</taxon>
    </lineage>
</organism>
<dbReference type="EMBL" id="CAJNYV010004003">
    <property type="protein sequence ID" value="CAF3627838.1"/>
    <property type="molecule type" value="Genomic_DNA"/>
</dbReference>
<accession>A0A818PNF4</accession>
<dbReference type="SUPFAM" id="SSF48452">
    <property type="entry name" value="TPR-like"/>
    <property type="match status" value="1"/>
</dbReference>
<evidence type="ECO:0000313" key="2">
    <source>
        <dbReference type="EMBL" id="CAF3627838.1"/>
    </source>
</evidence>
<dbReference type="SMART" id="SM00028">
    <property type="entry name" value="TPR"/>
    <property type="match status" value="1"/>
</dbReference>
<protein>
    <submittedName>
        <fullName evidence="2">Uncharacterized protein</fullName>
    </submittedName>
</protein>
<feature type="repeat" description="TPR" evidence="1">
    <location>
        <begin position="45"/>
        <end position="78"/>
    </location>
</feature>
<evidence type="ECO:0000313" key="3">
    <source>
        <dbReference type="Proteomes" id="UP000663865"/>
    </source>
</evidence>
<comment type="caution">
    <text evidence="2">The sequence shown here is derived from an EMBL/GenBank/DDBJ whole genome shotgun (WGS) entry which is preliminary data.</text>
</comment>
<dbReference type="PROSITE" id="PS50005">
    <property type="entry name" value="TPR"/>
    <property type="match status" value="1"/>
</dbReference>
<gene>
    <name evidence="2" type="ORF">KIK155_LOCUS22253</name>
</gene>
<name>A0A818PNF4_9BILA</name>
<keyword evidence="1" id="KW-0802">TPR repeat</keyword>
<dbReference type="InterPro" id="IPR019734">
    <property type="entry name" value="TPR_rpt"/>
</dbReference>
<sequence length="132" mass="15460">MESKQSSFSYLFKEFKYCQYIPTKSVAVYEQYLKQFCTTNTKGSVDCLYDTGNTYEKISDKENALEFYEKVLALDEFNKFQKNGEVQKWIEKLKKPSKTYSTVNDKRISRTFQNSIGNTAVKPSIKIHLDQL</sequence>
<dbReference type="Proteomes" id="UP000663865">
    <property type="component" value="Unassembled WGS sequence"/>
</dbReference>
<proteinExistence type="predicted"/>
<reference evidence="2" key="1">
    <citation type="submission" date="2021-02" db="EMBL/GenBank/DDBJ databases">
        <authorList>
            <person name="Nowell W R."/>
        </authorList>
    </citation>
    <scope>NUCLEOTIDE SEQUENCE</scope>
</reference>